<reference evidence="3" key="1">
    <citation type="submission" date="2018-05" db="EMBL/GenBank/DDBJ databases">
        <authorList>
            <person name="Lanie J.A."/>
            <person name="Ng W.-L."/>
            <person name="Kazmierczak K.M."/>
            <person name="Andrzejewski T.M."/>
            <person name="Davidsen T.M."/>
            <person name="Wayne K.J."/>
            <person name="Tettelin H."/>
            <person name="Glass J.I."/>
            <person name="Rusch D."/>
            <person name="Podicherti R."/>
            <person name="Tsui H.-C.T."/>
            <person name="Winkler M.E."/>
        </authorList>
    </citation>
    <scope>NUCLEOTIDE SEQUENCE</scope>
</reference>
<dbReference type="PANTHER" id="PTHR43153">
    <property type="entry name" value="ELECTRON TRANSFER FLAVOPROTEIN ALPHA"/>
    <property type="match status" value="1"/>
</dbReference>
<comment type="similarity">
    <text evidence="1">Belongs to the ETF alpha-subunit/FixB family.</text>
</comment>
<organism evidence="3">
    <name type="scientific">marine metagenome</name>
    <dbReference type="NCBI Taxonomy" id="408172"/>
    <lineage>
        <taxon>unclassified sequences</taxon>
        <taxon>metagenomes</taxon>
        <taxon>ecological metagenomes</taxon>
    </lineage>
</organism>
<dbReference type="PANTHER" id="PTHR43153:SF1">
    <property type="entry name" value="ELECTRON TRANSFER FLAVOPROTEIN SUBUNIT ALPHA, MITOCHONDRIAL"/>
    <property type="match status" value="1"/>
</dbReference>
<evidence type="ECO:0000256" key="1">
    <source>
        <dbReference type="ARBA" id="ARBA00005817"/>
    </source>
</evidence>
<dbReference type="InterPro" id="IPR001308">
    <property type="entry name" value="ETF_a/FixB"/>
</dbReference>
<feature type="domain" description="Electron transfer flavoprotein alpha/beta-subunit N-terminal" evidence="2">
    <location>
        <begin position="3"/>
        <end position="197"/>
    </location>
</feature>
<dbReference type="SMART" id="SM00893">
    <property type="entry name" value="ETF"/>
    <property type="match status" value="1"/>
</dbReference>
<dbReference type="Pfam" id="PF01012">
    <property type="entry name" value="ETF"/>
    <property type="match status" value="1"/>
</dbReference>
<dbReference type="Gene3D" id="3.40.50.620">
    <property type="entry name" value="HUPs"/>
    <property type="match status" value="1"/>
</dbReference>
<dbReference type="InterPro" id="IPR014729">
    <property type="entry name" value="Rossmann-like_a/b/a_fold"/>
</dbReference>
<dbReference type="EMBL" id="UINC01022007">
    <property type="protein sequence ID" value="SVA90757.1"/>
    <property type="molecule type" value="Genomic_DNA"/>
</dbReference>
<dbReference type="SUPFAM" id="SSF52402">
    <property type="entry name" value="Adenine nucleotide alpha hydrolases-like"/>
    <property type="match status" value="1"/>
</dbReference>
<evidence type="ECO:0000259" key="2">
    <source>
        <dbReference type="SMART" id="SM00893"/>
    </source>
</evidence>
<protein>
    <recommendedName>
        <fullName evidence="2">Electron transfer flavoprotein alpha/beta-subunit N-terminal domain-containing protein</fullName>
    </recommendedName>
</protein>
<name>A0A381ZPU4_9ZZZZ</name>
<dbReference type="GO" id="GO:0050660">
    <property type="term" value="F:flavin adenine dinucleotide binding"/>
    <property type="evidence" value="ECO:0007669"/>
    <property type="project" value="InterPro"/>
</dbReference>
<sequence length="268" mass="28530">MDILVVLEDNNGTIHRMGIESIAAAQHMADSLGLSAGAMVMGKNADSLATKASGYSLDEVLSVNHELLNDYSSDGYAEAVKQVINKENPRYVLFGHSYQVRDYVPKISAKLMRPFLADSIAIDFDGKDVSLTKQMFNAKLFSDISPSGDAPFLISFQSASFLSDNASTGTANKREVVINLDSSMIKTESEAPFKESSGGVDLTDAELIVSVGRGIGKEENIPMAQDLASALGAEISSSRPVVDSGWLSPSHQVGSSGQAVSPKMYLAL</sequence>
<dbReference type="InterPro" id="IPR029035">
    <property type="entry name" value="DHS-like_NAD/FAD-binding_dom"/>
</dbReference>
<dbReference type="GO" id="GO:0009055">
    <property type="term" value="F:electron transfer activity"/>
    <property type="evidence" value="ECO:0007669"/>
    <property type="project" value="InterPro"/>
</dbReference>
<feature type="non-terminal residue" evidence="3">
    <location>
        <position position="268"/>
    </location>
</feature>
<evidence type="ECO:0000313" key="3">
    <source>
        <dbReference type="EMBL" id="SVA90757.1"/>
    </source>
</evidence>
<dbReference type="InterPro" id="IPR014731">
    <property type="entry name" value="ETF_asu_C"/>
</dbReference>
<dbReference type="GO" id="GO:0033539">
    <property type="term" value="P:fatty acid beta-oxidation using acyl-CoA dehydrogenase"/>
    <property type="evidence" value="ECO:0007669"/>
    <property type="project" value="TreeGrafter"/>
</dbReference>
<dbReference type="Pfam" id="PF00766">
    <property type="entry name" value="ETF_alpha"/>
    <property type="match status" value="1"/>
</dbReference>
<dbReference type="Gene3D" id="3.40.50.1220">
    <property type="entry name" value="TPP-binding domain"/>
    <property type="match status" value="1"/>
</dbReference>
<accession>A0A381ZPU4</accession>
<proteinExistence type="inferred from homology"/>
<dbReference type="AlphaFoldDB" id="A0A381ZPU4"/>
<dbReference type="InterPro" id="IPR014730">
    <property type="entry name" value="ETF_a/b_N"/>
</dbReference>
<gene>
    <name evidence="3" type="ORF">METZ01_LOCUS143611</name>
</gene>
<dbReference type="SUPFAM" id="SSF52467">
    <property type="entry name" value="DHS-like NAD/FAD-binding domain"/>
    <property type="match status" value="1"/>
</dbReference>